<organism evidence="2 3">
    <name type="scientific">Deinococcus daejeonensis</name>
    <dbReference type="NCBI Taxonomy" id="1007098"/>
    <lineage>
        <taxon>Bacteria</taxon>
        <taxon>Thermotogati</taxon>
        <taxon>Deinococcota</taxon>
        <taxon>Deinococci</taxon>
        <taxon>Deinococcales</taxon>
        <taxon>Deinococcaceae</taxon>
        <taxon>Deinococcus</taxon>
    </lineage>
</organism>
<keyword evidence="3" id="KW-1185">Reference proteome</keyword>
<feature type="region of interest" description="Disordered" evidence="1">
    <location>
        <begin position="69"/>
        <end position="92"/>
    </location>
</feature>
<feature type="region of interest" description="Disordered" evidence="1">
    <location>
        <begin position="1"/>
        <end position="32"/>
    </location>
</feature>
<evidence type="ECO:0000313" key="2">
    <source>
        <dbReference type="EMBL" id="GGN44200.1"/>
    </source>
</evidence>
<dbReference type="RefSeq" id="WP_189058630.1">
    <property type="nucleotide sequence ID" value="NZ_BMOR01000021.1"/>
</dbReference>
<evidence type="ECO:0000313" key="3">
    <source>
        <dbReference type="Proteomes" id="UP000645517"/>
    </source>
</evidence>
<evidence type="ECO:0000256" key="1">
    <source>
        <dbReference type="SAM" id="MobiDB-lite"/>
    </source>
</evidence>
<proteinExistence type="predicted"/>
<name>A0ABQ2JG38_9DEIO</name>
<dbReference type="Proteomes" id="UP000645517">
    <property type="component" value="Unassembled WGS sequence"/>
</dbReference>
<gene>
    <name evidence="2" type="ORF">GCM10010842_32450</name>
</gene>
<sequence>MSRRQQRQEARQHISRRQAERTKREALERTDDPVLRGLITAAYERLVRGYIHKGDRTPHYTYQLGLTPPQFHAQDETSDLPPIIRTPGRRAA</sequence>
<dbReference type="EMBL" id="BMOR01000021">
    <property type="protein sequence ID" value="GGN44200.1"/>
    <property type="molecule type" value="Genomic_DNA"/>
</dbReference>
<protein>
    <submittedName>
        <fullName evidence="2">Uncharacterized protein</fullName>
    </submittedName>
</protein>
<accession>A0ABQ2JG38</accession>
<comment type="caution">
    <text evidence="2">The sequence shown here is derived from an EMBL/GenBank/DDBJ whole genome shotgun (WGS) entry which is preliminary data.</text>
</comment>
<reference evidence="3" key="1">
    <citation type="journal article" date="2019" name="Int. J. Syst. Evol. Microbiol.">
        <title>The Global Catalogue of Microorganisms (GCM) 10K type strain sequencing project: providing services to taxonomists for standard genome sequencing and annotation.</title>
        <authorList>
            <consortium name="The Broad Institute Genomics Platform"/>
            <consortium name="The Broad Institute Genome Sequencing Center for Infectious Disease"/>
            <person name="Wu L."/>
            <person name="Ma J."/>
        </authorList>
    </citation>
    <scope>NUCLEOTIDE SEQUENCE [LARGE SCALE GENOMIC DNA]</scope>
    <source>
        <strain evidence="3">JCM 16918</strain>
    </source>
</reference>